<keyword evidence="2" id="KW-1185">Reference proteome</keyword>
<name>A0A498JUG9_MALDO</name>
<organism evidence="1 2">
    <name type="scientific">Malus domestica</name>
    <name type="common">Apple</name>
    <name type="synonym">Pyrus malus</name>
    <dbReference type="NCBI Taxonomy" id="3750"/>
    <lineage>
        <taxon>Eukaryota</taxon>
        <taxon>Viridiplantae</taxon>
        <taxon>Streptophyta</taxon>
        <taxon>Embryophyta</taxon>
        <taxon>Tracheophyta</taxon>
        <taxon>Spermatophyta</taxon>
        <taxon>Magnoliopsida</taxon>
        <taxon>eudicotyledons</taxon>
        <taxon>Gunneridae</taxon>
        <taxon>Pentapetalae</taxon>
        <taxon>rosids</taxon>
        <taxon>fabids</taxon>
        <taxon>Rosales</taxon>
        <taxon>Rosaceae</taxon>
        <taxon>Amygdaloideae</taxon>
        <taxon>Maleae</taxon>
        <taxon>Malus</taxon>
    </lineage>
</organism>
<dbReference type="Proteomes" id="UP000290289">
    <property type="component" value="Chromosome 6"/>
</dbReference>
<dbReference type="AlphaFoldDB" id="A0A498JUG9"/>
<comment type="caution">
    <text evidence="1">The sequence shown here is derived from an EMBL/GenBank/DDBJ whole genome shotgun (WGS) entry which is preliminary data.</text>
</comment>
<evidence type="ECO:0000313" key="2">
    <source>
        <dbReference type="Proteomes" id="UP000290289"/>
    </source>
</evidence>
<dbReference type="EMBL" id="RDQH01000332">
    <property type="protein sequence ID" value="RXH96831.1"/>
    <property type="molecule type" value="Genomic_DNA"/>
</dbReference>
<evidence type="ECO:0000313" key="1">
    <source>
        <dbReference type="EMBL" id="RXH96831.1"/>
    </source>
</evidence>
<gene>
    <name evidence="1" type="ORF">DVH24_009673</name>
</gene>
<reference evidence="1 2" key="1">
    <citation type="submission" date="2018-10" db="EMBL/GenBank/DDBJ databases">
        <title>A high-quality apple genome assembly.</title>
        <authorList>
            <person name="Hu J."/>
        </authorList>
    </citation>
    <scope>NUCLEOTIDE SEQUENCE [LARGE SCALE GENOMIC DNA]</scope>
    <source>
        <strain evidence="2">cv. HFTH1</strain>
        <tissue evidence="1">Young leaf</tissue>
    </source>
</reference>
<accession>A0A498JUG9</accession>
<proteinExistence type="predicted"/>
<sequence length="64" mass="7179">MEILPPKILTLLIPFRFNKINLLSTSEVTPPLMFGIFVNNILPKVSLLVRPTFDSNSPKCPKAL</sequence>
<protein>
    <submittedName>
        <fullName evidence="1">Uncharacterized protein</fullName>
    </submittedName>
</protein>